<feature type="transmembrane region" description="Helical" evidence="1">
    <location>
        <begin position="21"/>
        <end position="42"/>
    </location>
</feature>
<accession>A0A0F9HL88</accession>
<dbReference type="EMBL" id="LAZR01022261">
    <property type="protein sequence ID" value="KKL82500.1"/>
    <property type="molecule type" value="Genomic_DNA"/>
</dbReference>
<keyword evidence="1" id="KW-0812">Transmembrane</keyword>
<gene>
    <name evidence="2" type="ORF">LCGC14_1984150</name>
</gene>
<keyword evidence="1" id="KW-0472">Membrane</keyword>
<evidence type="ECO:0000313" key="2">
    <source>
        <dbReference type="EMBL" id="KKL82500.1"/>
    </source>
</evidence>
<reference evidence="2" key="1">
    <citation type="journal article" date="2015" name="Nature">
        <title>Complex archaea that bridge the gap between prokaryotes and eukaryotes.</title>
        <authorList>
            <person name="Spang A."/>
            <person name="Saw J.H."/>
            <person name="Jorgensen S.L."/>
            <person name="Zaremba-Niedzwiedzka K."/>
            <person name="Martijn J."/>
            <person name="Lind A.E."/>
            <person name="van Eijk R."/>
            <person name="Schleper C."/>
            <person name="Guy L."/>
            <person name="Ettema T.J."/>
        </authorList>
    </citation>
    <scope>NUCLEOTIDE SEQUENCE</scope>
</reference>
<keyword evidence="1" id="KW-1133">Transmembrane helix</keyword>
<evidence type="ECO:0000256" key="1">
    <source>
        <dbReference type="SAM" id="Phobius"/>
    </source>
</evidence>
<organism evidence="2">
    <name type="scientific">marine sediment metagenome</name>
    <dbReference type="NCBI Taxonomy" id="412755"/>
    <lineage>
        <taxon>unclassified sequences</taxon>
        <taxon>metagenomes</taxon>
        <taxon>ecological metagenomes</taxon>
    </lineage>
</organism>
<proteinExistence type="predicted"/>
<name>A0A0F9HL88_9ZZZZ</name>
<sequence>MIKRWLKKINEPVPFDPFSQSLRGWIFTILALALFVILSVWADAHAQPELKVGQEVEIFIKEKVSCKTNEFAPNTGYGNVSMSGSIKGAVEALGYNGLPDPYQIIEVRINNARYCVTPLSNLSGYRILKPAPRPEFELPSEAWVGSVRPHPTENDQAIADELRWLRKEIEALKK</sequence>
<protein>
    <submittedName>
        <fullName evidence="2">Uncharacterized protein</fullName>
    </submittedName>
</protein>
<comment type="caution">
    <text evidence="2">The sequence shown here is derived from an EMBL/GenBank/DDBJ whole genome shotgun (WGS) entry which is preliminary data.</text>
</comment>
<dbReference type="AlphaFoldDB" id="A0A0F9HL88"/>